<dbReference type="AlphaFoldDB" id="A0AAN8IGK5"/>
<feature type="transmembrane region" description="Helical" evidence="1">
    <location>
        <begin position="70"/>
        <end position="93"/>
    </location>
</feature>
<gene>
    <name evidence="2" type="ORF">GCK32_010079</name>
</gene>
<sequence length="177" mass="20213">MLHLFSSSDTGKFCGLPIQLSCTVLAAIVSVVEMYCFLFMRPSLFLELGSVSFLLFFIGLVGILTLSPTLIWIFLLSDILLKFFVIASTYFMVDIFVKRSEGAHNLYWSTYKTSFRSSEMWYAVLITGFLAVLLCLVCDVILHIGLWQFLHSTKEVNCTIRQDLPIRKCQWISLDLP</sequence>
<feature type="transmembrane region" description="Helical" evidence="1">
    <location>
        <begin position="16"/>
        <end position="37"/>
    </location>
</feature>
<evidence type="ECO:0000256" key="1">
    <source>
        <dbReference type="SAM" id="Phobius"/>
    </source>
</evidence>
<keyword evidence="1" id="KW-1133">Transmembrane helix</keyword>
<evidence type="ECO:0000313" key="3">
    <source>
        <dbReference type="Proteomes" id="UP001331761"/>
    </source>
</evidence>
<name>A0AAN8IGK5_TRICO</name>
<evidence type="ECO:0000313" key="2">
    <source>
        <dbReference type="EMBL" id="KAK5969303.1"/>
    </source>
</evidence>
<feature type="transmembrane region" description="Helical" evidence="1">
    <location>
        <begin position="44"/>
        <end position="64"/>
    </location>
</feature>
<accession>A0AAN8IGK5</accession>
<comment type="caution">
    <text evidence="2">The sequence shown here is derived from an EMBL/GenBank/DDBJ whole genome shotgun (WGS) entry which is preliminary data.</text>
</comment>
<keyword evidence="3" id="KW-1185">Reference proteome</keyword>
<keyword evidence="1" id="KW-0472">Membrane</keyword>
<keyword evidence="1" id="KW-0812">Transmembrane</keyword>
<organism evidence="2 3">
    <name type="scientific">Trichostrongylus colubriformis</name>
    <name type="common">Black scour worm</name>
    <dbReference type="NCBI Taxonomy" id="6319"/>
    <lineage>
        <taxon>Eukaryota</taxon>
        <taxon>Metazoa</taxon>
        <taxon>Ecdysozoa</taxon>
        <taxon>Nematoda</taxon>
        <taxon>Chromadorea</taxon>
        <taxon>Rhabditida</taxon>
        <taxon>Rhabditina</taxon>
        <taxon>Rhabditomorpha</taxon>
        <taxon>Strongyloidea</taxon>
        <taxon>Trichostrongylidae</taxon>
        <taxon>Trichostrongylus</taxon>
    </lineage>
</organism>
<protein>
    <submittedName>
        <fullName evidence="2">Uncharacterized protein</fullName>
    </submittedName>
</protein>
<reference evidence="2 3" key="1">
    <citation type="submission" date="2019-10" db="EMBL/GenBank/DDBJ databases">
        <title>Assembly and Annotation for the nematode Trichostrongylus colubriformis.</title>
        <authorList>
            <person name="Martin J."/>
        </authorList>
    </citation>
    <scope>NUCLEOTIDE SEQUENCE [LARGE SCALE GENOMIC DNA]</scope>
    <source>
        <strain evidence="2">G859</strain>
        <tissue evidence="2">Whole worm</tissue>
    </source>
</reference>
<proteinExistence type="predicted"/>
<dbReference type="EMBL" id="WIXE01020307">
    <property type="protein sequence ID" value="KAK5969303.1"/>
    <property type="molecule type" value="Genomic_DNA"/>
</dbReference>
<feature type="transmembrane region" description="Helical" evidence="1">
    <location>
        <begin position="121"/>
        <end position="146"/>
    </location>
</feature>
<dbReference type="Proteomes" id="UP001331761">
    <property type="component" value="Unassembled WGS sequence"/>
</dbReference>